<dbReference type="SMART" id="SM00312">
    <property type="entry name" value="PX"/>
    <property type="match status" value="1"/>
</dbReference>
<reference evidence="12 13" key="1">
    <citation type="submission" date="2016-07" db="EMBL/GenBank/DDBJ databases">
        <title>Pervasive Adenine N6-methylation of Active Genes in Fungi.</title>
        <authorList>
            <consortium name="DOE Joint Genome Institute"/>
            <person name="Mondo S.J."/>
            <person name="Dannebaum R.O."/>
            <person name="Kuo R.C."/>
            <person name="Labutti K."/>
            <person name="Haridas S."/>
            <person name="Kuo A."/>
            <person name="Salamov A."/>
            <person name="Ahrendt S.R."/>
            <person name="Lipzen A."/>
            <person name="Sullivan W."/>
            <person name="Andreopoulos W.B."/>
            <person name="Clum A."/>
            <person name="Lindquist E."/>
            <person name="Daum C."/>
            <person name="Ramamoorthy G.K."/>
            <person name="Gryganskyi A."/>
            <person name="Culley D."/>
            <person name="Magnuson J.K."/>
            <person name="James T.Y."/>
            <person name="O'Malley M.A."/>
            <person name="Stajich J.E."/>
            <person name="Spatafora J.W."/>
            <person name="Visel A."/>
            <person name="Grigoriev I.V."/>
        </authorList>
    </citation>
    <scope>NUCLEOTIDE SEQUENCE [LARGE SCALE GENOMIC DNA]</scope>
    <source>
        <strain evidence="12 13">CBS 931.73</strain>
    </source>
</reference>
<keyword evidence="6" id="KW-0813">Transport</keyword>
<evidence type="ECO:0000256" key="7">
    <source>
        <dbReference type="ARBA" id="ARBA00022490"/>
    </source>
</evidence>
<evidence type="ECO:0000256" key="2">
    <source>
        <dbReference type="ARBA" id="ARBA00004287"/>
    </source>
</evidence>
<evidence type="ECO:0000256" key="1">
    <source>
        <dbReference type="ARBA" id="ARBA00002474"/>
    </source>
</evidence>
<evidence type="ECO:0000256" key="10">
    <source>
        <dbReference type="SAM" id="MobiDB-lite"/>
    </source>
</evidence>
<keyword evidence="7" id="KW-0963">Cytoplasm</keyword>
<dbReference type="AlphaFoldDB" id="A0A1Y1Z545"/>
<dbReference type="InParanoid" id="A0A1Y1Z545"/>
<proteinExistence type="inferred from homology"/>
<keyword evidence="13" id="KW-1185">Reference proteome</keyword>
<dbReference type="GO" id="GO:0032266">
    <property type="term" value="F:phosphatidylinositol-3-phosphate binding"/>
    <property type="evidence" value="ECO:0007669"/>
    <property type="project" value="TreeGrafter"/>
</dbReference>
<dbReference type="PANTHER" id="PTHR47554">
    <property type="entry name" value="SORTING NEXIN MVP1"/>
    <property type="match status" value="1"/>
</dbReference>
<dbReference type="GO" id="GO:0006623">
    <property type="term" value="P:protein targeting to vacuole"/>
    <property type="evidence" value="ECO:0007669"/>
    <property type="project" value="TreeGrafter"/>
</dbReference>
<organism evidence="12 13">
    <name type="scientific">Basidiobolus meristosporus CBS 931.73</name>
    <dbReference type="NCBI Taxonomy" id="1314790"/>
    <lineage>
        <taxon>Eukaryota</taxon>
        <taxon>Fungi</taxon>
        <taxon>Fungi incertae sedis</taxon>
        <taxon>Zoopagomycota</taxon>
        <taxon>Entomophthoromycotina</taxon>
        <taxon>Basidiobolomycetes</taxon>
        <taxon>Basidiobolales</taxon>
        <taxon>Basidiobolaceae</taxon>
        <taxon>Basidiobolus</taxon>
    </lineage>
</organism>
<comment type="caution">
    <text evidence="12">The sequence shown here is derived from an EMBL/GenBank/DDBJ whole genome shotgun (WGS) entry which is preliminary data.</text>
</comment>
<comment type="subcellular location">
    <subcellularLocation>
        <location evidence="3">Cytoplasm</location>
    </subcellularLocation>
    <subcellularLocation>
        <location evidence="2">Membrane</location>
        <topology evidence="2">Peripheral membrane protein</topology>
        <orientation evidence="2">Cytoplasmic side</orientation>
    </subcellularLocation>
</comment>
<evidence type="ECO:0000256" key="4">
    <source>
        <dbReference type="ARBA" id="ARBA00010883"/>
    </source>
</evidence>
<evidence type="ECO:0000313" key="13">
    <source>
        <dbReference type="Proteomes" id="UP000193498"/>
    </source>
</evidence>
<dbReference type="OrthoDB" id="10064318at2759"/>
<protein>
    <recommendedName>
        <fullName evidence="5">Sorting nexin MVP1</fullName>
    </recommendedName>
</protein>
<dbReference type="InterPro" id="IPR045734">
    <property type="entry name" value="Snx8_BAR_dom"/>
</dbReference>
<dbReference type="Gene3D" id="1.20.1270.60">
    <property type="entry name" value="Arfaptin homology (AH) domain/BAR domain"/>
    <property type="match status" value="1"/>
</dbReference>
<evidence type="ECO:0000256" key="5">
    <source>
        <dbReference type="ARBA" id="ARBA00014268"/>
    </source>
</evidence>
<dbReference type="SUPFAM" id="SSF64268">
    <property type="entry name" value="PX domain"/>
    <property type="match status" value="1"/>
</dbReference>
<evidence type="ECO:0000256" key="9">
    <source>
        <dbReference type="ARBA" id="ARBA00023136"/>
    </source>
</evidence>
<dbReference type="Proteomes" id="UP000193498">
    <property type="component" value="Unassembled WGS sequence"/>
</dbReference>
<feature type="compositionally biased region" description="Polar residues" evidence="10">
    <location>
        <begin position="153"/>
        <end position="164"/>
    </location>
</feature>
<dbReference type="GO" id="GO:0005829">
    <property type="term" value="C:cytosol"/>
    <property type="evidence" value="ECO:0007669"/>
    <property type="project" value="GOC"/>
</dbReference>
<dbReference type="InterPro" id="IPR036871">
    <property type="entry name" value="PX_dom_sf"/>
</dbReference>
<accession>A0A1Y1Z545</accession>
<evidence type="ECO:0000313" key="12">
    <source>
        <dbReference type="EMBL" id="ORY05408.1"/>
    </source>
</evidence>
<dbReference type="Pfam" id="PF00787">
    <property type="entry name" value="PX"/>
    <property type="match status" value="1"/>
</dbReference>
<dbReference type="GO" id="GO:0005768">
    <property type="term" value="C:endosome"/>
    <property type="evidence" value="ECO:0007669"/>
    <property type="project" value="TreeGrafter"/>
</dbReference>
<dbReference type="FunCoup" id="A0A1Y1Z545">
    <property type="interactions" value="114"/>
</dbReference>
<dbReference type="InterPro" id="IPR028662">
    <property type="entry name" value="SNX8/Mvp1"/>
</dbReference>
<dbReference type="InterPro" id="IPR027267">
    <property type="entry name" value="AH/BAR_dom_sf"/>
</dbReference>
<evidence type="ECO:0000256" key="6">
    <source>
        <dbReference type="ARBA" id="ARBA00022448"/>
    </source>
</evidence>
<dbReference type="GO" id="GO:0016020">
    <property type="term" value="C:membrane"/>
    <property type="evidence" value="ECO:0007669"/>
    <property type="project" value="UniProtKB-SubCell"/>
</dbReference>
<dbReference type="PANTHER" id="PTHR47554:SF1">
    <property type="entry name" value="SORTING NEXIN MVP1"/>
    <property type="match status" value="1"/>
</dbReference>
<dbReference type="PROSITE" id="PS50195">
    <property type="entry name" value="PX"/>
    <property type="match status" value="1"/>
</dbReference>
<comment type="similarity">
    <text evidence="4">Belongs to the sorting nexin family.</text>
</comment>
<gene>
    <name evidence="12" type="ORF">K493DRAFT_310955</name>
</gene>
<comment type="function">
    <text evidence="1">Required for vacuolar protein sorting.</text>
</comment>
<dbReference type="EMBL" id="MCFE01000025">
    <property type="protein sequence ID" value="ORY05408.1"/>
    <property type="molecule type" value="Genomic_DNA"/>
</dbReference>
<keyword evidence="9" id="KW-0472">Membrane</keyword>
<keyword evidence="8" id="KW-0653">Protein transport</keyword>
<evidence type="ECO:0000259" key="11">
    <source>
        <dbReference type="PROSITE" id="PS50195"/>
    </source>
</evidence>
<evidence type="ECO:0000256" key="3">
    <source>
        <dbReference type="ARBA" id="ARBA00004496"/>
    </source>
</evidence>
<dbReference type="Pfam" id="PF19566">
    <property type="entry name" value="Snx8_BAR_dom"/>
    <property type="match status" value="1"/>
</dbReference>
<feature type="non-terminal residue" evidence="12">
    <location>
        <position position="1"/>
    </location>
</feature>
<dbReference type="InterPro" id="IPR011992">
    <property type="entry name" value="EF-hand-dom_pair"/>
</dbReference>
<dbReference type="Gene3D" id="1.10.238.10">
    <property type="entry name" value="EF-hand"/>
    <property type="match status" value="1"/>
</dbReference>
<dbReference type="Gene3D" id="3.30.1520.10">
    <property type="entry name" value="Phox-like domain"/>
    <property type="match status" value="1"/>
</dbReference>
<feature type="domain" description="PX" evidence="11">
    <location>
        <begin position="184"/>
        <end position="291"/>
    </location>
</feature>
<dbReference type="SUPFAM" id="SSF47473">
    <property type="entry name" value="EF-hand"/>
    <property type="match status" value="1"/>
</dbReference>
<feature type="region of interest" description="Disordered" evidence="10">
    <location>
        <begin position="150"/>
        <end position="173"/>
    </location>
</feature>
<evidence type="ECO:0000256" key="8">
    <source>
        <dbReference type="ARBA" id="ARBA00022927"/>
    </source>
</evidence>
<dbReference type="STRING" id="1314790.A0A1Y1Z545"/>
<dbReference type="GO" id="GO:0042147">
    <property type="term" value="P:retrograde transport, endosome to Golgi"/>
    <property type="evidence" value="ECO:0007669"/>
    <property type="project" value="InterPro"/>
</dbReference>
<sequence>KTFFPIEAGNAPSNPTSFFATAPIEATFNELSNPWGPHSNGLILDNLLVGVSLAPMYSDVFNMVKTKEGYVTIDALHRVLGASGLTAGMIEKILAITLPYGESNIDRKAFDVILVLVALAQKNMEVSLESIVSHKQDLPIPLLPRLSNPAGATDSNVEPTDKITSISRPSPASHSSEALHLLDDKDLISVQISLQKGGVIFKHVNYILESKQHLSSVTRRYKDFWWLLEILTKRYPSRMLPTLPPKKIGGDKTFLERRRKGLSRFINFIARHPVLKNDNITVAFLTEPTSMEAYRKLNTVDVEEEFSKIEVTDQIKAAVPHDLEEKLRKLRERLDASVEYYTNQCLLMERIAKRQEGSSEDMEHYSRILVALGESPCHDSGCLECPQIISGLNTVADSFIRVSAIMKEAVDSSVSGVVDHLRRQKEIVLAFKELLDRKEKLISSGTETLASRIKANQGKIDQLRGSNGPTKEIQRLTEVVSQDRKELHDAKERDIFIQYCLWRELQFYHQNTTFVTKLYQQYVTDQIRFTTVLNQAWKDLSPTVWSLPEYNTNTIYP</sequence>
<name>A0A1Y1Z545_9FUNG</name>
<dbReference type="InterPro" id="IPR001683">
    <property type="entry name" value="PX_dom"/>
</dbReference>